<accession>A0A0F9KWK3</accession>
<dbReference type="EMBL" id="LAZR01007214">
    <property type="protein sequence ID" value="KKM86699.1"/>
    <property type="molecule type" value="Genomic_DNA"/>
</dbReference>
<sequence length="124" mass="13586">MHCIHLATVILIHGKEFQLALSDEQAAQIARDLSDTDKDSAWVFGTMIQAIGLDKMSDMIIGMVTYKSDPEMWDGFIQITDKVSGNLMTLVQAEVDRSSAIMKHILIELKEAQDAGTADSSSGQ</sequence>
<reference evidence="1" key="1">
    <citation type="journal article" date="2015" name="Nature">
        <title>Complex archaea that bridge the gap between prokaryotes and eukaryotes.</title>
        <authorList>
            <person name="Spang A."/>
            <person name="Saw J.H."/>
            <person name="Jorgensen S.L."/>
            <person name="Zaremba-Niedzwiedzka K."/>
            <person name="Martijn J."/>
            <person name="Lind A.E."/>
            <person name="van Eijk R."/>
            <person name="Schleper C."/>
            <person name="Guy L."/>
            <person name="Ettema T.J."/>
        </authorList>
    </citation>
    <scope>NUCLEOTIDE SEQUENCE</scope>
</reference>
<evidence type="ECO:0000313" key="1">
    <source>
        <dbReference type="EMBL" id="KKM86699.1"/>
    </source>
</evidence>
<organism evidence="1">
    <name type="scientific">marine sediment metagenome</name>
    <dbReference type="NCBI Taxonomy" id="412755"/>
    <lineage>
        <taxon>unclassified sequences</taxon>
        <taxon>metagenomes</taxon>
        <taxon>ecological metagenomes</taxon>
    </lineage>
</organism>
<gene>
    <name evidence="1" type="ORF">LCGC14_1276450</name>
</gene>
<dbReference type="AlphaFoldDB" id="A0A0F9KWK3"/>
<name>A0A0F9KWK3_9ZZZZ</name>
<proteinExistence type="predicted"/>
<comment type="caution">
    <text evidence="1">The sequence shown here is derived from an EMBL/GenBank/DDBJ whole genome shotgun (WGS) entry which is preliminary data.</text>
</comment>
<protein>
    <submittedName>
        <fullName evidence="1">Uncharacterized protein</fullName>
    </submittedName>
</protein>